<dbReference type="GO" id="GO:0032259">
    <property type="term" value="P:methylation"/>
    <property type="evidence" value="ECO:0007669"/>
    <property type="project" value="UniProtKB-KW"/>
</dbReference>
<feature type="domain" description="DNA methylase N-4/N-6" evidence="9">
    <location>
        <begin position="50"/>
        <end position="121"/>
    </location>
</feature>
<dbReference type="AlphaFoldDB" id="A0A3G2R1L9"/>
<evidence type="ECO:0000256" key="6">
    <source>
        <dbReference type="ARBA" id="ARBA00022747"/>
    </source>
</evidence>
<keyword evidence="7" id="KW-0238">DNA-binding</keyword>
<dbReference type="EC" id="2.1.1.113" evidence="2"/>
<dbReference type="Pfam" id="PF01555">
    <property type="entry name" value="N6_N4_Mtase"/>
    <property type="match status" value="1"/>
</dbReference>
<dbReference type="RefSeq" id="WP_122013831.1">
    <property type="nucleotide sequence ID" value="NZ_CP033169.1"/>
</dbReference>
<evidence type="ECO:0000256" key="2">
    <source>
        <dbReference type="ARBA" id="ARBA00012185"/>
    </source>
</evidence>
<accession>A0A3G2R1L9</accession>
<reference evidence="10 11" key="1">
    <citation type="submission" date="2018-10" db="EMBL/GenBank/DDBJ databases">
        <authorList>
            <person name="Zhang X."/>
        </authorList>
    </citation>
    <scope>NUCLEOTIDE SEQUENCE [LARGE SCALE GENOMIC DNA]</scope>
    <source>
        <strain evidence="10 11">SK-G1</strain>
    </source>
</reference>
<dbReference type="PROSITE" id="PS00093">
    <property type="entry name" value="N4_MTASE"/>
    <property type="match status" value="1"/>
</dbReference>
<evidence type="ECO:0000256" key="5">
    <source>
        <dbReference type="ARBA" id="ARBA00022691"/>
    </source>
</evidence>
<dbReference type="GO" id="GO:0015667">
    <property type="term" value="F:site-specific DNA-methyltransferase (cytosine-N4-specific) activity"/>
    <property type="evidence" value="ECO:0007669"/>
    <property type="project" value="UniProtKB-EC"/>
</dbReference>
<evidence type="ECO:0000256" key="3">
    <source>
        <dbReference type="ARBA" id="ARBA00022603"/>
    </source>
</evidence>
<evidence type="ECO:0000313" key="10">
    <source>
        <dbReference type="EMBL" id="AYO29343.1"/>
    </source>
</evidence>
<keyword evidence="5" id="KW-0949">S-adenosyl-L-methionine</keyword>
<dbReference type="InterPro" id="IPR017985">
    <property type="entry name" value="MeTrfase_CN4_CS"/>
</dbReference>
<dbReference type="REBASE" id="276357">
    <property type="entry name" value="M.TbaSKG1ORF850P"/>
</dbReference>
<comment type="similarity">
    <text evidence="1">Belongs to the N(4)/N(6)-methyltransferase family. N(4) subfamily.</text>
</comment>
<gene>
    <name evidence="10" type="ORF">D2962_00850</name>
</gene>
<proteinExistence type="inferred from homology"/>
<dbReference type="KEGG" id="bacg:D2962_00850"/>
<comment type="catalytic activity">
    <reaction evidence="8">
        <text>a 2'-deoxycytidine in DNA + S-adenosyl-L-methionine = an N(4)-methyl-2'-deoxycytidine in DNA + S-adenosyl-L-homocysteine + H(+)</text>
        <dbReference type="Rhea" id="RHEA:16857"/>
        <dbReference type="Rhea" id="RHEA-COMP:11369"/>
        <dbReference type="Rhea" id="RHEA-COMP:13674"/>
        <dbReference type="ChEBI" id="CHEBI:15378"/>
        <dbReference type="ChEBI" id="CHEBI:57856"/>
        <dbReference type="ChEBI" id="CHEBI:59789"/>
        <dbReference type="ChEBI" id="CHEBI:85452"/>
        <dbReference type="ChEBI" id="CHEBI:137933"/>
        <dbReference type="EC" id="2.1.1.113"/>
    </reaction>
</comment>
<evidence type="ECO:0000313" key="11">
    <source>
        <dbReference type="Proteomes" id="UP000280960"/>
    </source>
</evidence>
<evidence type="ECO:0000256" key="8">
    <source>
        <dbReference type="ARBA" id="ARBA00049120"/>
    </source>
</evidence>
<dbReference type="Gene3D" id="3.40.50.150">
    <property type="entry name" value="Vaccinia Virus protein VP39"/>
    <property type="match status" value="2"/>
</dbReference>
<dbReference type="GO" id="GO:0009307">
    <property type="term" value="P:DNA restriction-modification system"/>
    <property type="evidence" value="ECO:0007669"/>
    <property type="project" value="UniProtKB-KW"/>
</dbReference>
<keyword evidence="4 10" id="KW-0808">Transferase</keyword>
<name>A0A3G2R1L9_9FIRM</name>
<protein>
    <recommendedName>
        <fullName evidence="2">site-specific DNA-methyltransferase (cytosine-N(4)-specific)</fullName>
        <ecNumber evidence="2">2.1.1.113</ecNumber>
    </recommendedName>
</protein>
<keyword evidence="6" id="KW-0680">Restriction system</keyword>
<keyword evidence="11" id="KW-1185">Reference proteome</keyword>
<dbReference type="GO" id="GO:0008170">
    <property type="term" value="F:N-methyltransferase activity"/>
    <property type="evidence" value="ECO:0007669"/>
    <property type="project" value="InterPro"/>
</dbReference>
<dbReference type="InterPro" id="IPR029063">
    <property type="entry name" value="SAM-dependent_MTases_sf"/>
</dbReference>
<evidence type="ECO:0000259" key="9">
    <source>
        <dbReference type="Pfam" id="PF01555"/>
    </source>
</evidence>
<dbReference type="EMBL" id="CP033169">
    <property type="protein sequence ID" value="AYO29343.1"/>
    <property type="molecule type" value="Genomic_DNA"/>
</dbReference>
<dbReference type="Proteomes" id="UP000280960">
    <property type="component" value="Chromosome"/>
</dbReference>
<sequence>MQTTRQIDIPRYLAEFRLDEGTGENLSLFGDKKRGTEIEYVQIDDHRIPRYINEYWTSGQRQASSIHEVSYRACFKPQVPHFFIDLLTQEGDTVYDPFSGRGTTVIEAGRLGRRVIANDVNPLSEILSRPRFFIPDLKDVEKRLEEIPYYSSLRAEMDLSMFFHPDTESEIVSLKNYILEKRQSGREDHVDSWIRMVATNRLTGHSPGFFSVYTLPPNQAVSPERQIKINEKRHQKPEYRDTRKIILKKSKSLIKNLTRKEKENLRKAGESALFLTEDARYTGRIPDGSVQLTVTSPPFLDVVQYSQDNWLRCWFNSIDAEEISKKITMSRTVEEWCGVMGDVFRELFRITRKGGWVAFEVGEVRGGSVKLDEHVVPLGLAAGFECEGILINLQEFTKTSNIWGINNNTCGTNTNRIVMFKKL</sequence>
<dbReference type="SUPFAM" id="SSF53335">
    <property type="entry name" value="S-adenosyl-L-methionine-dependent methyltransferases"/>
    <property type="match status" value="3"/>
</dbReference>
<evidence type="ECO:0000256" key="1">
    <source>
        <dbReference type="ARBA" id="ARBA00010203"/>
    </source>
</evidence>
<dbReference type="InterPro" id="IPR002941">
    <property type="entry name" value="DNA_methylase_N4/N6"/>
</dbReference>
<keyword evidence="3 10" id="KW-0489">Methyltransferase</keyword>
<evidence type="ECO:0000256" key="4">
    <source>
        <dbReference type="ARBA" id="ARBA00022679"/>
    </source>
</evidence>
<organism evidence="10 11">
    <name type="scientific">Biomaibacter acetigenes</name>
    <dbReference type="NCBI Taxonomy" id="2316383"/>
    <lineage>
        <taxon>Bacteria</taxon>
        <taxon>Bacillati</taxon>
        <taxon>Bacillota</taxon>
        <taxon>Clostridia</taxon>
        <taxon>Thermosediminibacterales</taxon>
        <taxon>Tepidanaerobacteraceae</taxon>
        <taxon>Biomaibacter</taxon>
    </lineage>
</organism>
<evidence type="ECO:0000256" key="7">
    <source>
        <dbReference type="ARBA" id="ARBA00023125"/>
    </source>
</evidence>
<dbReference type="GO" id="GO:0003677">
    <property type="term" value="F:DNA binding"/>
    <property type="evidence" value="ECO:0007669"/>
    <property type="project" value="UniProtKB-KW"/>
</dbReference>